<dbReference type="Pfam" id="PF25959">
    <property type="entry name" value="DUF7996"/>
    <property type="match status" value="1"/>
</dbReference>
<reference evidence="3" key="1">
    <citation type="submission" date="2024-09" db="EMBL/GenBank/DDBJ databases">
        <authorList>
            <person name="Sun Q."/>
        </authorList>
    </citation>
    <scope>NUCLEOTIDE SEQUENCE [LARGE SCALE GENOMIC DNA]</scope>
    <source>
        <strain evidence="3">JCM 31273</strain>
    </source>
</reference>
<protein>
    <submittedName>
        <fullName evidence="3">Uncharacterized protein</fullName>
    </submittedName>
</protein>
<evidence type="ECO:0000256" key="2">
    <source>
        <dbReference type="SAM" id="Phobius"/>
    </source>
</evidence>
<sequence>MGDDTRFRDRITRDRLLLAVVLVVGIAGTGIVRRQLGVLGFNDLGRLVFIFGYGLTVFAVWYGWIRPLDITGPDAEREVPPSGSSVEGSDGDGSEDATDGSRGDPTTPANDRPN</sequence>
<feature type="transmembrane region" description="Helical" evidence="2">
    <location>
        <begin position="16"/>
        <end position="32"/>
    </location>
</feature>
<name>A0ABD5MI04_9EURY</name>
<evidence type="ECO:0000313" key="4">
    <source>
        <dbReference type="Proteomes" id="UP001589595"/>
    </source>
</evidence>
<dbReference type="RefSeq" id="WP_225935140.1">
    <property type="nucleotide sequence ID" value="NZ_CP082286.1"/>
</dbReference>
<keyword evidence="2" id="KW-0812">Transmembrane</keyword>
<dbReference type="InterPro" id="IPR058309">
    <property type="entry name" value="DUF7996"/>
</dbReference>
<accession>A0ABD5MI04</accession>
<dbReference type="EMBL" id="JBHMAJ010000001">
    <property type="protein sequence ID" value="MFB9822888.1"/>
    <property type="molecule type" value="Genomic_DNA"/>
</dbReference>
<comment type="caution">
    <text evidence="3">The sequence shown here is derived from an EMBL/GenBank/DDBJ whole genome shotgun (WGS) entry which is preliminary data.</text>
</comment>
<organism evidence="3 4">
    <name type="scientific">Halobaculum roseum</name>
    <dbReference type="NCBI Taxonomy" id="2175149"/>
    <lineage>
        <taxon>Archaea</taxon>
        <taxon>Methanobacteriati</taxon>
        <taxon>Methanobacteriota</taxon>
        <taxon>Stenosarchaea group</taxon>
        <taxon>Halobacteria</taxon>
        <taxon>Halobacteriales</taxon>
        <taxon>Haloferacaceae</taxon>
        <taxon>Halobaculum</taxon>
    </lineage>
</organism>
<keyword evidence="4" id="KW-1185">Reference proteome</keyword>
<feature type="region of interest" description="Disordered" evidence="1">
    <location>
        <begin position="73"/>
        <end position="114"/>
    </location>
</feature>
<evidence type="ECO:0000313" key="3">
    <source>
        <dbReference type="EMBL" id="MFB9822888.1"/>
    </source>
</evidence>
<dbReference type="Proteomes" id="UP001589595">
    <property type="component" value="Unassembled WGS sequence"/>
</dbReference>
<feature type="transmembrane region" description="Helical" evidence="2">
    <location>
        <begin position="44"/>
        <end position="64"/>
    </location>
</feature>
<dbReference type="AlphaFoldDB" id="A0ABD5MI04"/>
<keyword evidence="2" id="KW-1133">Transmembrane helix</keyword>
<evidence type="ECO:0000256" key="1">
    <source>
        <dbReference type="SAM" id="MobiDB-lite"/>
    </source>
</evidence>
<gene>
    <name evidence="3" type="ORF">ACFFOL_01625</name>
</gene>
<dbReference type="GeneID" id="67212219"/>
<keyword evidence="2" id="KW-0472">Membrane</keyword>
<feature type="compositionally biased region" description="Acidic residues" evidence="1">
    <location>
        <begin position="89"/>
        <end position="98"/>
    </location>
</feature>
<proteinExistence type="predicted"/>